<evidence type="ECO:0000256" key="2">
    <source>
        <dbReference type="ARBA" id="ARBA00005484"/>
    </source>
</evidence>
<name>A0A7I4AJT1_PHYPA</name>
<dbReference type="Gramene" id="Pp3c12_8540V3.3">
    <property type="protein sequence ID" value="Pp3c12_8540V3.3"/>
    <property type="gene ID" value="Pp3c12_8540"/>
</dbReference>
<sequence>MASKRDNASLVQDSSTQGVTTINQQDTNLEHHDSGINDNHESPVKPTGKSECVFDENNFKGLDGEEAVPDQSPVEEVALTVSTLDDPSTPVYTFRMWTLGILSCAILAFLNQFFAYRAEPLIISATSAQIAALPLGRFMAATLPTTKFKVPFTNLEWTMNPGPFNVKEHVLITIFANSGAGGAYAISIVTIVKAYYKKKITFFVGLLITITTQMIGYGWAGIFRDYLVKPAQMWWPQNLVQVSLFRTLHEKDPRPKGGVTRIQFFLIALTCSFGYYALPGYMFAMLSSLSWVCWAWPHSVRAHQIGSGLKGLGVGAIAFDWATVSSYLLSPLSTPFFAIANVFAGFLFVMYVITPIAYYNNLYSAKKFPIFSGMFFRSDGQRYDINKVIDENFALNEAVYDEYGQLHLSTFFAFTYGVGFAALTATLSHVILFHGWDIWQRSKSSLKEKPDVHTRLMKNYKEVPQAWFLGILGVMILVSIVACEVYNEQLQLRWWGVLLACGLAFFFTLPIGVITAVTNQTPGLNIITEYMIGYIYPGRPVANVCFKTYGYISMTHAVSFLADFKLGHYMKIPPRAMFHAQVLSLNILHLPGPVLFYNLYKLNSSPDRSKIIDVRHHSKLLGTVIAAVLNLGTAWWLLTSVPDICQQDLLPANSPWTCPGDTIFYDASVIWGLIGPKRMFGSLGLYNAVNWFFLFGALAPVPFWVLHKIFPDKKWITYIYTPVLIGATGMMPPATAVNYTSWFLIGYIFNHLVFKYRKGWWQRYNYILSAALDAGLAFMGVLLYFVLQLEDKNMSWWGENLDNCPLAACPTAPGVTRNGCPVF</sequence>
<reference evidence="11 12" key="2">
    <citation type="journal article" date="2018" name="Plant J.">
        <title>The Physcomitrella patens chromosome-scale assembly reveals moss genome structure and evolution.</title>
        <authorList>
            <person name="Lang D."/>
            <person name="Ullrich K.K."/>
            <person name="Murat F."/>
            <person name="Fuchs J."/>
            <person name="Jenkins J."/>
            <person name="Haas F.B."/>
            <person name="Piednoel M."/>
            <person name="Gundlach H."/>
            <person name="Van Bel M."/>
            <person name="Meyberg R."/>
            <person name="Vives C."/>
            <person name="Morata J."/>
            <person name="Symeonidi A."/>
            <person name="Hiss M."/>
            <person name="Muchero W."/>
            <person name="Kamisugi Y."/>
            <person name="Saleh O."/>
            <person name="Blanc G."/>
            <person name="Decker E.L."/>
            <person name="van Gessel N."/>
            <person name="Grimwood J."/>
            <person name="Hayes R.D."/>
            <person name="Graham S.W."/>
            <person name="Gunter L.E."/>
            <person name="McDaniel S.F."/>
            <person name="Hoernstein S.N.W."/>
            <person name="Larsson A."/>
            <person name="Li F.W."/>
            <person name="Perroud P.F."/>
            <person name="Phillips J."/>
            <person name="Ranjan P."/>
            <person name="Rokshar D.S."/>
            <person name="Rothfels C.J."/>
            <person name="Schneider L."/>
            <person name="Shu S."/>
            <person name="Stevenson D.W."/>
            <person name="Thummler F."/>
            <person name="Tillich M."/>
            <person name="Villarreal Aguilar J.C."/>
            <person name="Widiez T."/>
            <person name="Wong G.K."/>
            <person name="Wymore A."/>
            <person name="Zhang Y."/>
            <person name="Zimmer A.D."/>
            <person name="Quatrano R.S."/>
            <person name="Mayer K.F.X."/>
            <person name="Goodstein D."/>
            <person name="Casacuberta J.M."/>
            <person name="Vandepoele K."/>
            <person name="Reski R."/>
            <person name="Cuming A.C."/>
            <person name="Tuskan G.A."/>
            <person name="Maumus F."/>
            <person name="Salse J."/>
            <person name="Schmutz J."/>
            <person name="Rensing S.A."/>
        </authorList>
    </citation>
    <scope>NUCLEOTIDE SEQUENCE [LARGE SCALE GENOMIC DNA]</scope>
    <source>
        <strain evidence="11 12">cv. Gransden 2004</strain>
    </source>
</reference>
<dbReference type="InterPro" id="IPR004648">
    <property type="entry name" value="Oligpept_transpt"/>
</dbReference>
<comment type="similarity">
    <text evidence="2">Belongs to the oligopeptide OPT transporter (TC 2.A.67.1) family.</text>
</comment>
<feature type="transmembrane region" description="Helical" evidence="10">
    <location>
        <begin position="200"/>
        <end position="220"/>
    </location>
</feature>
<dbReference type="EnsemblPlants" id="Pp3c12_8540V3.2">
    <property type="protein sequence ID" value="Pp3c12_8540V3.2"/>
    <property type="gene ID" value="Pp3c12_8540"/>
</dbReference>
<feature type="compositionally biased region" description="Polar residues" evidence="9">
    <location>
        <begin position="9"/>
        <end position="27"/>
    </location>
</feature>
<evidence type="ECO:0000313" key="12">
    <source>
        <dbReference type="Proteomes" id="UP000006727"/>
    </source>
</evidence>
<dbReference type="FunCoup" id="A0A7I4AJT1">
    <property type="interactions" value="243"/>
</dbReference>
<dbReference type="RefSeq" id="XP_024390108.1">
    <property type="nucleotide sequence ID" value="XM_024534340.2"/>
</dbReference>
<dbReference type="EnsemblPlants" id="Pp3c12_8540V3.3">
    <property type="protein sequence ID" value="Pp3c12_8540V3.3"/>
    <property type="gene ID" value="Pp3c12_8540"/>
</dbReference>
<dbReference type="GO" id="GO:0015031">
    <property type="term" value="P:protein transport"/>
    <property type="evidence" value="ECO:0007669"/>
    <property type="project" value="UniProtKB-KW"/>
</dbReference>
<evidence type="ECO:0000256" key="4">
    <source>
        <dbReference type="ARBA" id="ARBA00022692"/>
    </source>
</evidence>
<accession>A0A7I4AJT1</accession>
<feature type="transmembrane region" description="Helical" evidence="10">
    <location>
        <begin position="688"/>
        <end position="706"/>
    </location>
</feature>
<evidence type="ECO:0000256" key="10">
    <source>
        <dbReference type="SAM" id="Phobius"/>
    </source>
</evidence>
<evidence type="ECO:0000256" key="1">
    <source>
        <dbReference type="ARBA" id="ARBA00004141"/>
    </source>
</evidence>
<feature type="region of interest" description="Disordered" evidence="9">
    <location>
        <begin position="1"/>
        <end position="50"/>
    </location>
</feature>
<gene>
    <name evidence="11" type="primary">LOC112289263</name>
</gene>
<dbReference type="NCBIfam" id="TIGR00728">
    <property type="entry name" value="OPT_sfam"/>
    <property type="match status" value="2"/>
</dbReference>
<feature type="transmembrane region" description="Helical" evidence="10">
    <location>
        <begin position="169"/>
        <end position="188"/>
    </location>
</feature>
<proteinExistence type="inferred from homology"/>
<keyword evidence="5" id="KW-0571">Peptide transport</keyword>
<evidence type="ECO:0000313" key="11">
    <source>
        <dbReference type="EnsemblPlants" id="Pp3c12_8540V3.2"/>
    </source>
</evidence>
<dbReference type="OrthoDB" id="9986677at2759"/>
<evidence type="ECO:0000256" key="6">
    <source>
        <dbReference type="ARBA" id="ARBA00022927"/>
    </source>
</evidence>
<dbReference type="Gramene" id="Pp3c12_8540V3.2">
    <property type="protein sequence ID" value="Pp3c12_8540V3.2"/>
    <property type="gene ID" value="Pp3c12_8540"/>
</dbReference>
<dbReference type="NCBIfam" id="TIGR00727">
    <property type="entry name" value="ISP4_OPT"/>
    <property type="match status" value="1"/>
</dbReference>
<feature type="transmembrane region" description="Helical" evidence="10">
    <location>
        <begin position="494"/>
        <end position="517"/>
    </location>
</feature>
<keyword evidence="7 10" id="KW-1133">Transmembrane helix</keyword>
<dbReference type="InterPro" id="IPR004813">
    <property type="entry name" value="OPT"/>
</dbReference>
<comment type="subcellular location">
    <subcellularLocation>
        <location evidence="1">Membrane</location>
        <topology evidence="1">Multi-pass membrane protein</topology>
    </subcellularLocation>
</comment>
<dbReference type="Pfam" id="PF03169">
    <property type="entry name" value="OPT"/>
    <property type="match status" value="2"/>
</dbReference>
<evidence type="ECO:0000256" key="3">
    <source>
        <dbReference type="ARBA" id="ARBA00022448"/>
    </source>
</evidence>
<keyword evidence="3" id="KW-0813">Transport</keyword>
<reference evidence="11" key="3">
    <citation type="submission" date="2020-12" db="UniProtKB">
        <authorList>
            <consortium name="EnsemblPlants"/>
        </authorList>
    </citation>
    <scope>IDENTIFICATION</scope>
</reference>
<feature type="transmembrane region" description="Helical" evidence="10">
    <location>
        <begin position="620"/>
        <end position="638"/>
    </location>
</feature>
<dbReference type="GO" id="GO:0005886">
    <property type="term" value="C:plasma membrane"/>
    <property type="evidence" value="ECO:0000318"/>
    <property type="project" value="GO_Central"/>
</dbReference>
<feature type="transmembrane region" description="Helical" evidence="10">
    <location>
        <begin position="336"/>
        <end position="359"/>
    </location>
</feature>
<dbReference type="GeneID" id="112289263"/>
<feature type="transmembrane region" description="Helical" evidence="10">
    <location>
        <begin position="411"/>
        <end position="436"/>
    </location>
</feature>
<dbReference type="Proteomes" id="UP000006727">
    <property type="component" value="Chromosome 12"/>
</dbReference>
<keyword evidence="8 10" id="KW-0472">Membrane</keyword>
<reference evidence="11 12" key="1">
    <citation type="journal article" date="2008" name="Science">
        <title>The Physcomitrella genome reveals evolutionary insights into the conquest of land by plants.</title>
        <authorList>
            <person name="Rensing S."/>
            <person name="Lang D."/>
            <person name="Zimmer A."/>
            <person name="Terry A."/>
            <person name="Salamov A."/>
            <person name="Shapiro H."/>
            <person name="Nishiyama T."/>
            <person name="Perroud P.-F."/>
            <person name="Lindquist E."/>
            <person name="Kamisugi Y."/>
            <person name="Tanahashi T."/>
            <person name="Sakakibara K."/>
            <person name="Fujita T."/>
            <person name="Oishi K."/>
            <person name="Shin-I T."/>
            <person name="Kuroki Y."/>
            <person name="Toyoda A."/>
            <person name="Suzuki Y."/>
            <person name="Hashimoto A."/>
            <person name="Yamaguchi K."/>
            <person name="Sugano A."/>
            <person name="Kohara Y."/>
            <person name="Fujiyama A."/>
            <person name="Anterola A."/>
            <person name="Aoki S."/>
            <person name="Ashton N."/>
            <person name="Barbazuk W.B."/>
            <person name="Barker E."/>
            <person name="Bennetzen J."/>
            <person name="Bezanilla M."/>
            <person name="Blankenship R."/>
            <person name="Cho S.H."/>
            <person name="Dutcher S."/>
            <person name="Estelle M."/>
            <person name="Fawcett J.A."/>
            <person name="Gundlach H."/>
            <person name="Hanada K."/>
            <person name="Heyl A."/>
            <person name="Hicks K.A."/>
            <person name="Hugh J."/>
            <person name="Lohr M."/>
            <person name="Mayer K."/>
            <person name="Melkozernov A."/>
            <person name="Murata T."/>
            <person name="Nelson D."/>
            <person name="Pils B."/>
            <person name="Prigge M."/>
            <person name="Reiss B."/>
            <person name="Renner T."/>
            <person name="Rombauts S."/>
            <person name="Rushton P."/>
            <person name="Sanderfoot A."/>
            <person name="Schween G."/>
            <person name="Shiu S.-H."/>
            <person name="Stueber K."/>
            <person name="Theodoulou F.L."/>
            <person name="Tu H."/>
            <person name="Van de Peer Y."/>
            <person name="Verrier P.J."/>
            <person name="Waters E."/>
            <person name="Wood A."/>
            <person name="Yang L."/>
            <person name="Cove D."/>
            <person name="Cuming A."/>
            <person name="Hasebe M."/>
            <person name="Lucas S."/>
            <person name="Mishler D.B."/>
            <person name="Reski R."/>
            <person name="Grigoriev I."/>
            <person name="Quatrano R.S."/>
            <person name="Boore J.L."/>
        </authorList>
    </citation>
    <scope>NUCLEOTIDE SEQUENCE [LARGE SCALE GENOMIC DNA]</scope>
    <source>
        <strain evidence="11 12">cv. Gransden 2004</strain>
    </source>
</reference>
<evidence type="ECO:0000256" key="9">
    <source>
        <dbReference type="SAM" id="MobiDB-lite"/>
    </source>
</evidence>
<dbReference type="EMBL" id="ABEU02000012">
    <property type="status" value="NOT_ANNOTATED_CDS"/>
    <property type="molecule type" value="Genomic_DNA"/>
</dbReference>
<feature type="transmembrane region" description="Helical" evidence="10">
    <location>
        <begin position="466"/>
        <end position="487"/>
    </location>
</feature>
<keyword evidence="12" id="KW-1185">Reference proteome</keyword>
<organism evidence="11 12">
    <name type="scientific">Physcomitrium patens</name>
    <name type="common">Spreading-leaved earth moss</name>
    <name type="synonym">Physcomitrella patens</name>
    <dbReference type="NCBI Taxonomy" id="3218"/>
    <lineage>
        <taxon>Eukaryota</taxon>
        <taxon>Viridiplantae</taxon>
        <taxon>Streptophyta</taxon>
        <taxon>Embryophyta</taxon>
        <taxon>Bryophyta</taxon>
        <taxon>Bryophytina</taxon>
        <taxon>Bryopsida</taxon>
        <taxon>Funariidae</taxon>
        <taxon>Funariales</taxon>
        <taxon>Funariaceae</taxon>
        <taxon>Physcomitrium</taxon>
    </lineage>
</organism>
<feature type="transmembrane region" description="Helical" evidence="10">
    <location>
        <begin position="766"/>
        <end position="787"/>
    </location>
</feature>
<keyword evidence="4 10" id="KW-0812">Transmembrane</keyword>
<keyword evidence="6" id="KW-0653">Protein transport</keyword>
<feature type="compositionally biased region" description="Basic and acidic residues" evidence="9">
    <location>
        <begin position="28"/>
        <end position="43"/>
    </location>
</feature>
<protein>
    <recommendedName>
        <fullName evidence="13">Oligopeptide transporter</fullName>
    </recommendedName>
</protein>
<evidence type="ECO:0000256" key="5">
    <source>
        <dbReference type="ARBA" id="ARBA00022856"/>
    </source>
</evidence>
<dbReference type="AlphaFoldDB" id="A0A7I4AJT1"/>
<dbReference type="KEGG" id="ppp:112289263"/>
<evidence type="ECO:0000256" key="7">
    <source>
        <dbReference type="ARBA" id="ARBA00022989"/>
    </source>
</evidence>
<feature type="transmembrane region" description="Helical" evidence="10">
    <location>
        <begin position="578"/>
        <end position="600"/>
    </location>
</feature>
<dbReference type="GO" id="GO:0035673">
    <property type="term" value="F:oligopeptide transmembrane transporter activity"/>
    <property type="evidence" value="ECO:0000318"/>
    <property type="project" value="GO_Central"/>
</dbReference>
<feature type="transmembrane region" description="Helical" evidence="10">
    <location>
        <begin position="94"/>
        <end position="114"/>
    </location>
</feature>
<dbReference type="PANTHER" id="PTHR22601">
    <property type="entry name" value="ISP4 LIKE PROTEIN"/>
    <property type="match status" value="1"/>
</dbReference>
<feature type="transmembrane region" description="Helical" evidence="10">
    <location>
        <begin position="273"/>
        <end position="296"/>
    </location>
</feature>
<evidence type="ECO:0008006" key="13">
    <source>
        <dbReference type="Google" id="ProtNLM"/>
    </source>
</evidence>
<evidence type="ECO:0000256" key="8">
    <source>
        <dbReference type="ARBA" id="ARBA00023136"/>
    </source>
</evidence>